<dbReference type="RefSeq" id="WP_007105913.1">
    <property type="nucleotide sequence ID" value="NZ_BAER01000094.1"/>
</dbReference>
<dbReference type="Pfam" id="PF08031">
    <property type="entry name" value="BBE"/>
    <property type="match status" value="1"/>
</dbReference>
<dbReference type="PANTHER" id="PTHR42973:SF39">
    <property type="entry name" value="FAD-BINDING PCMH-TYPE DOMAIN-CONTAINING PROTEIN"/>
    <property type="match status" value="1"/>
</dbReference>
<dbReference type="InterPro" id="IPR006093">
    <property type="entry name" value="Oxy_OxRdtase_FAD_BS"/>
</dbReference>
<dbReference type="OrthoDB" id="9775082at2"/>
<reference evidence="8" key="1">
    <citation type="journal article" date="2014" name="Environ. Microbiol.">
        <title>Comparative genomics of the marine bacterial genus Glaciecola reveals the high degree of genomic diversity and genomic characteristic for cold adaptation.</title>
        <authorList>
            <person name="Qin Q.L."/>
            <person name="Xie B.B."/>
            <person name="Yu Y."/>
            <person name="Shu Y.L."/>
            <person name="Rong J.C."/>
            <person name="Zhang Y.J."/>
            <person name="Zhao D.L."/>
            <person name="Chen X.L."/>
            <person name="Zhang X.Y."/>
            <person name="Chen B."/>
            <person name="Zhou B.C."/>
            <person name="Zhang Y.Z."/>
        </authorList>
    </citation>
    <scope>NUCLEOTIDE SEQUENCE [LARGE SCALE GENOMIC DNA]</scope>
    <source>
        <strain evidence="8">LMG 21857</strain>
    </source>
</reference>
<dbReference type="EMBL" id="BAER01000094">
    <property type="protein sequence ID" value="GAC34147.1"/>
    <property type="molecule type" value="Genomic_DNA"/>
</dbReference>
<keyword evidence="5" id="KW-0560">Oxidoreductase</keyword>
<sequence length="453" mass="50457">MNVNRLKTQLQAIAYQFKGHLWFALDEQYEIRKKVFNHAINNDPVVIIEAFCEQDVCLAIKFANLHSLPISVKGGGHSNTGSCVVNDGIVLDMSLFKFIALADDRKSVVIGAGVKNKELDAYTAQYGVAVPLGTCPDVGVVGATLGGGIGLLSRKFGLTCDNLISVKMIDAQGTKLVVNSFSNPDLFWALSGGGGCQFGVITEITLKVHHIPPTVMGGIIEWPISEAKKVLKQYSDEVLNSARDYFLYAYISRASKDQEKISIMAFSTATKPECESFFKRVSRWGNAANIDIGEKSYLEMQSNAYQSELCVYWRNGFISQALSSEFIDKIIDCYANCPDNYGGIMFDPLGGAIQDRDMEDTAFIHRKSSFICSVTGVCEGPKMRSTIKNWVDDSHTILSDFYNERAYQNYEYLGKDELKMYFGENSIRLLALKKRYDPQSRFYGSLSRHLLVT</sequence>
<protein>
    <submittedName>
        <fullName evidence="7">FAD linked oxidase, N-terminal</fullName>
    </submittedName>
</protein>
<dbReference type="GO" id="GO:0016491">
    <property type="term" value="F:oxidoreductase activity"/>
    <property type="evidence" value="ECO:0007669"/>
    <property type="project" value="UniProtKB-KW"/>
</dbReference>
<gene>
    <name evidence="7" type="ORF">GPLA_3257</name>
</gene>
<evidence type="ECO:0000256" key="2">
    <source>
        <dbReference type="ARBA" id="ARBA00005466"/>
    </source>
</evidence>
<accession>K6ZV34</accession>
<dbReference type="Pfam" id="PF01565">
    <property type="entry name" value="FAD_binding_4"/>
    <property type="match status" value="1"/>
</dbReference>
<comment type="cofactor">
    <cofactor evidence="1">
        <name>FAD</name>
        <dbReference type="ChEBI" id="CHEBI:57692"/>
    </cofactor>
</comment>
<dbReference type="Gene3D" id="3.40.462.20">
    <property type="match status" value="1"/>
</dbReference>
<dbReference type="PROSITE" id="PS51387">
    <property type="entry name" value="FAD_PCMH"/>
    <property type="match status" value="1"/>
</dbReference>
<evidence type="ECO:0000256" key="1">
    <source>
        <dbReference type="ARBA" id="ARBA00001974"/>
    </source>
</evidence>
<dbReference type="InterPro" id="IPR050416">
    <property type="entry name" value="FAD-linked_Oxidoreductase"/>
</dbReference>
<keyword evidence="4" id="KW-0274">FAD</keyword>
<organism evidence="7 8">
    <name type="scientific">Paraglaciecola polaris LMG 21857</name>
    <dbReference type="NCBI Taxonomy" id="1129793"/>
    <lineage>
        <taxon>Bacteria</taxon>
        <taxon>Pseudomonadati</taxon>
        <taxon>Pseudomonadota</taxon>
        <taxon>Gammaproteobacteria</taxon>
        <taxon>Alteromonadales</taxon>
        <taxon>Alteromonadaceae</taxon>
        <taxon>Paraglaciecola</taxon>
    </lineage>
</organism>
<evidence type="ECO:0000313" key="7">
    <source>
        <dbReference type="EMBL" id="GAC34147.1"/>
    </source>
</evidence>
<evidence type="ECO:0000256" key="3">
    <source>
        <dbReference type="ARBA" id="ARBA00022630"/>
    </source>
</evidence>
<keyword evidence="8" id="KW-1185">Reference proteome</keyword>
<evidence type="ECO:0000313" key="8">
    <source>
        <dbReference type="Proteomes" id="UP000006322"/>
    </source>
</evidence>
<dbReference type="SUPFAM" id="SSF56176">
    <property type="entry name" value="FAD-binding/transporter-associated domain-like"/>
    <property type="match status" value="1"/>
</dbReference>
<comment type="caution">
    <text evidence="7">The sequence shown here is derived from an EMBL/GenBank/DDBJ whole genome shotgun (WGS) entry which is preliminary data.</text>
</comment>
<dbReference type="InterPro" id="IPR016166">
    <property type="entry name" value="FAD-bd_PCMH"/>
</dbReference>
<dbReference type="InterPro" id="IPR006094">
    <property type="entry name" value="Oxid_FAD_bind_N"/>
</dbReference>
<dbReference type="STRING" id="1129793.GPLA_3257"/>
<evidence type="ECO:0000256" key="5">
    <source>
        <dbReference type="ARBA" id="ARBA00023002"/>
    </source>
</evidence>
<dbReference type="PROSITE" id="PS00862">
    <property type="entry name" value="OX2_COVAL_FAD"/>
    <property type="match status" value="1"/>
</dbReference>
<dbReference type="GO" id="GO:0071949">
    <property type="term" value="F:FAD binding"/>
    <property type="evidence" value="ECO:0007669"/>
    <property type="project" value="InterPro"/>
</dbReference>
<dbReference type="InterPro" id="IPR016167">
    <property type="entry name" value="FAD-bd_PCMH_sub1"/>
</dbReference>
<dbReference type="InterPro" id="IPR012951">
    <property type="entry name" value="BBE"/>
</dbReference>
<feature type="domain" description="FAD-binding PCMH-type" evidence="6">
    <location>
        <begin position="40"/>
        <end position="211"/>
    </location>
</feature>
<evidence type="ECO:0000256" key="4">
    <source>
        <dbReference type="ARBA" id="ARBA00022827"/>
    </source>
</evidence>
<dbReference type="InterPro" id="IPR036318">
    <property type="entry name" value="FAD-bd_PCMH-like_sf"/>
</dbReference>
<comment type="similarity">
    <text evidence="2">Belongs to the oxygen-dependent FAD-linked oxidoreductase family.</text>
</comment>
<dbReference type="InterPro" id="IPR016169">
    <property type="entry name" value="FAD-bd_PCMH_sub2"/>
</dbReference>
<dbReference type="Gene3D" id="3.30.43.10">
    <property type="entry name" value="Uridine Diphospho-n-acetylenolpyruvylglucosamine Reductase, domain 2"/>
    <property type="match status" value="1"/>
</dbReference>
<name>K6ZV34_9ALTE</name>
<dbReference type="PANTHER" id="PTHR42973">
    <property type="entry name" value="BINDING OXIDOREDUCTASE, PUTATIVE (AFU_ORTHOLOGUE AFUA_1G17690)-RELATED"/>
    <property type="match status" value="1"/>
</dbReference>
<proteinExistence type="inferred from homology"/>
<dbReference type="AlphaFoldDB" id="K6ZV34"/>
<keyword evidence="3" id="KW-0285">Flavoprotein</keyword>
<dbReference type="Proteomes" id="UP000006322">
    <property type="component" value="Unassembled WGS sequence"/>
</dbReference>
<evidence type="ECO:0000259" key="6">
    <source>
        <dbReference type="PROSITE" id="PS51387"/>
    </source>
</evidence>
<dbReference type="Gene3D" id="3.30.465.10">
    <property type="match status" value="1"/>
</dbReference>